<feature type="compositionally biased region" description="Low complexity" evidence="1">
    <location>
        <begin position="23"/>
        <end position="33"/>
    </location>
</feature>
<dbReference type="Proteomes" id="UP001501752">
    <property type="component" value="Unassembled WGS sequence"/>
</dbReference>
<keyword evidence="3" id="KW-1185">Reference proteome</keyword>
<evidence type="ECO:0000313" key="2">
    <source>
        <dbReference type="EMBL" id="GAA4879942.1"/>
    </source>
</evidence>
<protein>
    <submittedName>
        <fullName evidence="2">AAA family ATPase</fullName>
    </submittedName>
</protein>
<feature type="region of interest" description="Disordered" evidence="1">
    <location>
        <begin position="1"/>
        <end position="33"/>
    </location>
</feature>
<proteinExistence type="predicted"/>
<dbReference type="InterPro" id="IPR027417">
    <property type="entry name" value="P-loop_NTPase"/>
</dbReference>
<reference evidence="3" key="1">
    <citation type="journal article" date="2019" name="Int. J. Syst. Evol. Microbiol.">
        <title>The Global Catalogue of Microorganisms (GCM) 10K type strain sequencing project: providing services to taxonomists for standard genome sequencing and annotation.</title>
        <authorList>
            <consortium name="The Broad Institute Genomics Platform"/>
            <consortium name="The Broad Institute Genome Sequencing Center for Infectious Disease"/>
            <person name="Wu L."/>
            <person name="Ma J."/>
        </authorList>
    </citation>
    <scope>NUCLEOTIDE SEQUENCE [LARGE SCALE GENOMIC DNA]</scope>
    <source>
        <strain evidence="3">JCM 13006</strain>
    </source>
</reference>
<dbReference type="Pfam" id="PF13671">
    <property type="entry name" value="AAA_33"/>
    <property type="match status" value="1"/>
</dbReference>
<name>A0ABP9ELF1_9ACTN</name>
<comment type="caution">
    <text evidence="2">The sequence shown here is derived from an EMBL/GenBank/DDBJ whole genome shotgun (WGS) entry which is preliminary data.</text>
</comment>
<dbReference type="EMBL" id="BAABIS010000001">
    <property type="protein sequence ID" value="GAA4879942.1"/>
    <property type="molecule type" value="Genomic_DNA"/>
</dbReference>
<dbReference type="Gene3D" id="3.40.50.300">
    <property type="entry name" value="P-loop containing nucleotide triphosphate hydrolases"/>
    <property type="match status" value="1"/>
</dbReference>
<evidence type="ECO:0000313" key="3">
    <source>
        <dbReference type="Proteomes" id="UP001501752"/>
    </source>
</evidence>
<accession>A0ABP9ELF1</accession>
<gene>
    <name evidence="2" type="ORF">GCM10023235_70290</name>
</gene>
<dbReference type="SUPFAM" id="SSF52540">
    <property type="entry name" value="P-loop containing nucleoside triphosphate hydrolases"/>
    <property type="match status" value="1"/>
</dbReference>
<evidence type="ECO:0000256" key="1">
    <source>
        <dbReference type="SAM" id="MobiDB-lite"/>
    </source>
</evidence>
<sequence length="228" mass="24552">MRDSARTVHVQDIPTTPAQGDRPGPACAGPAGPVGALRPSGLHDLRGRPAPVVLGYPAGDLVVVSGLPGGGKSTLMRRCARAPIIDSQHSRLLFEHRLPRLLPYALYRPLVRVFHYRRLRRALAGGGPLVVHDCGTLPWVRTWLSRTAARQGRALHLILLDASPAEAAAGQRARGRRVSTYAFARHRRATAALRTRLGTAGPTTAGFATAVLLDRPAARDLQDIEFTD</sequence>
<organism evidence="2 3">
    <name type="scientific">Kitasatospora terrestris</name>
    <dbReference type="NCBI Taxonomy" id="258051"/>
    <lineage>
        <taxon>Bacteria</taxon>
        <taxon>Bacillati</taxon>
        <taxon>Actinomycetota</taxon>
        <taxon>Actinomycetes</taxon>
        <taxon>Kitasatosporales</taxon>
        <taxon>Streptomycetaceae</taxon>
        <taxon>Kitasatospora</taxon>
    </lineage>
</organism>